<evidence type="ECO:0000256" key="2">
    <source>
        <dbReference type="PROSITE-ProRule" id="PRU10007"/>
    </source>
</evidence>
<dbReference type="InterPro" id="IPR016161">
    <property type="entry name" value="Ald_DH/histidinol_DH"/>
</dbReference>
<dbReference type="InterPro" id="IPR015590">
    <property type="entry name" value="Aldehyde_DH_dom"/>
</dbReference>
<evidence type="ECO:0000313" key="5">
    <source>
        <dbReference type="EMBL" id="BAC22647.1"/>
    </source>
</evidence>
<name>Q8GAW5_COMS9</name>
<dbReference type="CDD" id="cd07097">
    <property type="entry name" value="ALDH_KGSADH-YcbD"/>
    <property type="match status" value="1"/>
</dbReference>
<protein>
    <submittedName>
        <fullName evidence="5">5-oxovalerate dehydrogenase</fullName>
    </submittedName>
</protein>
<feature type="active site" evidence="2">
    <location>
        <position position="250"/>
    </location>
</feature>
<dbReference type="PROSITE" id="PS00687">
    <property type="entry name" value="ALDEHYDE_DEHYDR_GLU"/>
    <property type="match status" value="1"/>
</dbReference>
<evidence type="ECO:0000256" key="1">
    <source>
        <dbReference type="ARBA" id="ARBA00023002"/>
    </source>
</evidence>
<comment type="similarity">
    <text evidence="3">Belongs to the aldehyde dehydrogenase family.</text>
</comment>
<accession>Q8GAW5</accession>
<keyword evidence="1 3" id="KW-0560">Oxidoreductase</keyword>
<evidence type="ECO:0000259" key="4">
    <source>
        <dbReference type="Pfam" id="PF00171"/>
    </source>
</evidence>
<dbReference type="InterPro" id="IPR016163">
    <property type="entry name" value="Ald_DH_C"/>
</dbReference>
<evidence type="ECO:0000256" key="3">
    <source>
        <dbReference type="RuleBase" id="RU003345"/>
    </source>
</evidence>
<proteinExistence type="inferred from homology"/>
<dbReference type="EMBL" id="AB073151">
    <property type="protein sequence ID" value="BAC22647.1"/>
    <property type="molecule type" value="Genomic_DNA"/>
</dbReference>
<dbReference type="AlphaFoldDB" id="Q8GAW5"/>
<dbReference type="Gene3D" id="3.40.309.10">
    <property type="entry name" value="Aldehyde Dehydrogenase, Chain A, domain 2"/>
    <property type="match status" value="1"/>
</dbReference>
<dbReference type="InterPro" id="IPR016162">
    <property type="entry name" value="Ald_DH_N"/>
</dbReference>
<gene>
    <name evidence="5" type="primary">cpnE</name>
</gene>
<dbReference type="PANTHER" id="PTHR11699">
    <property type="entry name" value="ALDEHYDE DEHYDROGENASE-RELATED"/>
    <property type="match status" value="1"/>
</dbReference>
<dbReference type="InterPro" id="IPR029510">
    <property type="entry name" value="Ald_DH_CS_GLU"/>
</dbReference>
<dbReference type="Gene3D" id="3.40.605.10">
    <property type="entry name" value="Aldehyde Dehydrogenase, Chain A, domain 1"/>
    <property type="match status" value="1"/>
</dbReference>
<dbReference type="SUPFAM" id="SSF53720">
    <property type="entry name" value="ALDH-like"/>
    <property type="match status" value="1"/>
</dbReference>
<feature type="domain" description="Aldehyde dehydrogenase" evidence="4">
    <location>
        <begin position="14"/>
        <end position="476"/>
    </location>
</feature>
<reference evidence="5" key="1">
    <citation type="journal article" date="2002" name="Appl. Environ. Microbiol.">
        <title>Cloning and characterization of a gene cluster involved in cyclopentanol metabolism in Comamonas sp. strain NCIMB 9872 and biotransformations effected by Escherichia coli-expressed cyclopentanone 1,2-monooxygenase.</title>
        <authorList>
            <person name="Iwaki H."/>
            <person name="Hasegawa Y."/>
            <person name="Wang S."/>
            <person name="Kayser M.M."/>
            <person name="Lau P.C.K."/>
        </authorList>
    </citation>
    <scope>NUCLEOTIDE SEQUENCE</scope>
    <source>
        <strain evidence="5">NCIMB 9872</strain>
    </source>
</reference>
<dbReference type="InterPro" id="IPR016160">
    <property type="entry name" value="Ald_DH_CS_CYS"/>
</dbReference>
<dbReference type="GO" id="GO:0016620">
    <property type="term" value="F:oxidoreductase activity, acting on the aldehyde or oxo group of donors, NAD or NADP as acceptor"/>
    <property type="evidence" value="ECO:0007669"/>
    <property type="project" value="InterPro"/>
</dbReference>
<dbReference type="PROSITE" id="PS00070">
    <property type="entry name" value="ALDEHYDE_DEHYDR_CYS"/>
    <property type="match status" value="1"/>
</dbReference>
<dbReference type="Pfam" id="PF00171">
    <property type="entry name" value="Aldedh"/>
    <property type="match status" value="1"/>
</dbReference>
<sequence>MNSSLHYNYVGGDWVNGATERHNLNPSDLSDSIGIYVGANEAQTQAAIDAAFDARTAWACWTAEQRADALDRIGTSILASAKELGHLLSREEGKTLAEGIGEAARAGRIFKYFAAEALRCGGDLLPAIRPGVSVEVTREPEGVVGIITPWNFPLAIPAWKIAPALAYGNTVVFKPADLVPGSAWALTEIIHRVGGLPPGVFNLVMGPGSKVGNTLANAPKVRALSFTGSATTGRQVGLACMERGAKVQMEMGGKNPLVVLNDADLQSAASVAIQGSFYSTGQRCTGSSRLIVEAGIHDAFVEAMRQQMSALSIGHALKQGTDIGPVASEDQLQQDLEYIRIGVAEGGRLYCGGSQLERETEGFYLSPALLTETDNSMRINREEIFGPVASVIRVGSYEEALHTANDTVFGLSSGICTTSLKYASDFKRRSAAGMVMVNVPTAGVDYHAPFGGRKGSSYGAREQGAYAREFYTVIKTAYTSAG</sequence>
<organism evidence="5">
    <name type="scientific">Comamonas sp. (strain NCIMB 9872)</name>
    <dbReference type="NCBI Taxonomy" id="213664"/>
    <lineage>
        <taxon>Bacteria</taxon>
        <taxon>Pseudomonadati</taxon>
        <taxon>Pseudomonadota</taxon>
        <taxon>Betaproteobacteria</taxon>
        <taxon>Burkholderiales</taxon>
        <taxon>Comamonadaceae</taxon>
        <taxon>Comamonas</taxon>
    </lineage>
</organism>